<comment type="caution">
    <text evidence="11">The sequence shown here is derived from an EMBL/GenBank/DDBJ whole genome shotgun (WGS) entry which is preliminary data.</text>
</comment>
<protein>
    <recommendedName>
        <fullName evidence="9 10">EGF-like domain-containing protein</fullName>
    </recommendedName>
</protein>
<evidence type="ECO:0000256" key="5">
    <source>
        <dbReference type="ARBA" id="ARBA00022729"/>
    </source>
</evidence>
<dbReference type="OrthoDB" id="2154866at2759"/>
<reference evidence="11 12" key="1">
    <citation type="submission" date="2016-08" db="EMBL/GenBank/DDBJ databases">
        <title>Genomes of anaerobic fungi encode conserved fungal cellulosomes for biomass hydrolysis.</title>
        <authorList>
            <consortium name="DOE Joint Genome Institute"/>
            <person name="Haitjema C.H."/>
            <person name="Gilmore S.P."/>
            <person name="Henske J.K."/>
            <person name="Solomon K.V."/>
            <person name="De Groot R."/>
            <person name="Kuo A."/>
            <person name="Mondo S.J."/>
            <person name="Salamov A.A."/>
            <person name="Labutti K."/>
            <person name="Zhao Z."/>
            <person name="Chiniquy J."/>
            <person name="Barry K."/>
            <person name="Brewer H.M."/>
            <person name="Purvine S.O."/>
            <person name="Wright A.T."/>
            <person name="Boxma B."/>
            <person name="Van Alen T."/>
            <person name="Hackstein J.H."/>
            <person name="Baker S.E."/>
            <person name="Grigoriev I.V."/>
            <person name="O'Malley M.A."/>
        </authorList>
    </citation>
    <scope>NUCLEOTIDE SEQUENCE [LARGE SCALE GENOMIC DNA]</scope>
    <source>
        <strain evidence="12">finn</strain>
    </source>
</reference>
<comment type="subcellular location">
    <subcellularLocation>
        <location evidence="1">Cell envelope</location>
    </subcellularLocation>
    <subcellularLocation>
        <location evidence="2">Cell outer membrane</location>
    </subcellularLocation>
    <subcellularLocation>
        <location evidence="3">Secreted</location>
    </subcellularLocation>
</comment>
<evidence type="ECO:0000259" key="9">
    <source>
        <dbReference type="PROSITE" id="PS00022"/>
    </source>
</evidence>
<dbReference type="PROSITE" id="PS01186">
    <property type="entry name" value="EGF_2"/>
    <property type="match status" value="1"/>
</dbReference>
<keyword evidence="7" id="KW-0998">Cell outer membrane</keyword>
<dbReference type="GO" id="GO:0005576">
    <property type="term" value="C:extracellular region"/>
    <property type="evidence" value="ECO:0007669"/>
    <property type="project" value="UniProtKB-SubCell"/>
</dbReference>
<evidence type="ECO:0000256" key="3">
    <source>
        <dbReference type="ARBA" id="ARBA00004613"/>
    </source>
</evidence>
<name>A0A1Y1VH21_9FUNG</name>
<feature type="domain" description="EGF-like" evidence="9 10">
    <location>
        <begin position="612"/>
        <end position="623"/>
    </location>
</feature>
<feature type="transmembrane region" description="Helical" evidence="8">
    <location>
        <begin position="699"/>
        <end position="720"/>
    </location>
</feature>
<proteinExistence type="predicted"/>
<dbReference type="InterPro" id="IPR000742">
    <property type="entry name" value="EGF"/>
</dbReference>
<feature type="transmembrane region" description="Helical" evidence="8">
    <location>
        <begin position="858"/>
        <end position="877"/>
    </location>
</feature>
<dbReference type="PANTHER" id="PTHR32158">
    <property type="entry name" value="RING-TYPE DOMAIN-CONTAINING PROTEIN"/>
    <property type="match status" value="1"/>
</dbReference>
<accession>A0A1Y1VH21</accession>
<feature type="transmembrane region" description="Helical" evidence="8">
    <location>
        <begin position="670"/>
        <end position="693"/>
    </location>
</feature>
<dbReference type="InterPro" id="IPR003368">
    <property type="entry name" value="POMP_repeat"/>
</dbReference>
<evidence type="ECO:0000259" key="10">
    <source>
        <dbReference type="PROSITE" id="PS01186"/>
    </source>
</evidence>
<dbReference type="InterPro" id="IPR011050">
    <property type="entry name" value="Pectin_lyase_fold/virulence"/>
</dbReference>
<evidence type="ECO:0000256" key="4">
    <source>
        <dbReference type="ARBA" id="ARBA00022525"/>
    </source>
</evidence>
<dbReference type="SUPFAM" id="SSF51126">
    <property type="entry name" value="Pectin lyase-like"/>
    <property type="match status" value="1"/>
</dbReference>
<evidence type="ECO:0000256" key="1">
    <source>
        <dbReference type="ARBA" id="ARBA00004196"/>
    </source>
</evidence>
<reference evidence="11 12" key="2">
    <citation type="submission" date="2016-08" db="EMBL/GenBank/DDBJ databases">
        <title>Pervasive Adenine N6-methylation of Active Genes in Fungi.</title>
        <authorList>
            <consortium name="DOE Joint Genome Institute"/>
            <person name="Mondo S.J."/>
            <person name="Dannebaum R.O."/>
            <person name="Kuo R.C."/>
            <person name="Labutti K."/>
            <person name="Haridas S."/>
            <person name="Kuo A."/>
            <person name="Salamov A."/>
            <person name="Ahrendt S.R."/>
            <person name="Lipzen A."/>
            <person name="Sullivan W."/>
            <person name="Andreopoulos W.B."/>
            <person name="Clum A."/>
            <person name="Lindquist E."/>
            <person name="Daum C."/>
            <person name="Ramamoorthy G.K."/>
            <person name="Gryganskyi A."/>
            <person name="Culley D."/>
            <person name="Magnuson J.K."/>
            <person name="James T.Y."/>
            <person name="O'Malley M.A."/>
            <person name="Stajich J.E."/>
            <person name="Spatafora J.W."/>
            <person name="Visel A."/>
            <person name="Grigoriev I.V."/>
        </authorList>
    </citation>
    <scope>NUCLEOTIDE SEQUENCE [LARGE SCALE GENOMIC DNA]</scope>
    <source>
        <strain evidence="12">finn</strain>
    </source>
</reference>
<keyword evidence="8" id="KW-1133">Transmembrane helix</keyword>
<evidence type="ECO:0000313" key="11">
    <source>
        <dbReference type="EMBL" id="ORX56018.1"/>
    </source>
</evidence>
<keyword evidence="4" id="KW-0964">Secreted</keyword>
<dbReference type="AlphaFoldDB" id="A0A1Y1VH21"/>
<dbReference type="EMBL" id="MCFH01000008">
    <property type="protein sequence ID" value="ORX56018.1"/>
    <property type="molecule type" value="Genomic_DNA"/>
</dbReference>
<evidence type="ECO:0000256" key="8">
    <source>
        <dbReference type="SAM" id="Phobius"/>
    </source>
</evidence>
<evidence type="ECO:0000256" key="6">
    <source>
        <dbReference type="ARBA" id="ARBA00023136"/>
    </source>
</evidence>
<gene>
    <name evidence="11" type="ORF">BCR36DRAFT_346535</name>
</gene>
<feature type="transmembrane region" description="Helical" evidence="8">
    <location>
        <begin position="809"/>
        <end position="828"/>
    </location>
</feature>
<evidence type="ECO:0000256" key="2">
    <source>
        <dbReference type="ARBA" id="ARBA00004442"/>
    </source>
</evidence>
<dbReference type="NCBIfam" id="TIGR01376">
    <property type="entry name" value="POMP_repeat"/>
    <property type="match status" value="2"/>
</dbReference>
<keyword evidence="6 8" id="KW-0472">Membrane</keyword>
<dbReference type="PANTHER" id="PTHR32158:SF20">
    <property type="match status" value="1"/>
</dbReference>
<keyword evidence="5" id="KW-0732">Signal</keyword>
<sequence>MVIHRGTVEINNCYLNNTSSSDGESSVIIESKTTNNNIIINNSIIENSNIKHNVPLMHFIESNVKISNTTIKNCYTQYGFLIDVDKSINENKFIIENSIFDDVGSILKGYYNLINLKNITIQNILLKNSLPVLNNCKHTKFIVENSMFKNIKTIGNGLIGPEASYIFKNVQFKNITSNAKAIFNLMYNSNTFENIIAEDLSNIGDMGDASCFYFNSGEDEKNLNFKNIYIKDGRSNGPFFKIQGYNNLVNIKNTIFSNITSYGSIINNTSKKSKVVIDDLNFNNNKNLNKLECGTIHFENSLELLIYNSTFENNSSRKNGGSICFTNSDIEVLSINSTQYILNKAENGGAIYFDSVIKENSIKPIIQLVNVTFNNNTANNCGGAIFSNNSKLYYTDIESISFKNNIAEVAGGAIYVPDHVDKKVFDISKCIFNNNKGMTYGNDYSTEVSYIKLNITDNIIIRSGDYIPLSFSLYDEYNKYIDAKYNAFSDISIRAYLSKKSINSKDSKYLLNGNICSFYNSICDLSQLRVFANNDSYFLKFEIENHNSNKVFDIANVNVTVINCDEYQIQSLKNGINVCEDPICDEKCNRQHSTCIPKYKNITINSVENNICRCNDGYNGNYCDDKILFNSRKIKKIIYITFGSLFFCILINTIFLIVNKEKRVVFETGYFKHIFFSIGIVMILFSSTFLGYMNYGSCVLFFILYHNGFLITYCVVLIHLQLNLALGTNPKEIRVINNKSDENYDKSTVTSLLQNKNKGFYDKSISINDLPENMRNYSEKKVHFSIQAENINTLFNNIRTINILYSKIYIFYILFAIFMIIIISVLGIKDKKLKEEGKENLILDGSKTFIYECPLDQYNIVLGFIEFLLFIPLISKLKKVLTYECIFKLVRNLGAVIIVWVTIGPFLNFVSNLVLQYNNKSKILLIASGNVICYTPLYCLYMYNIIYTIIKKQWDNTRYYFIYPSKDFCFEHKIYYCNCNYDSTPIEIESSIDSYLMDYNYCSKFFEISNGKIKFVSNIKKMSHKNLI</sequence>
<feature type="transmembrane region" description="Helical" evidence="8">
    <location>
        <begin position="889"/>
        <end position="911"/>
    </location>
</feature>
<keyword evidence="8" id="KW-0812">Transmembrane</keyword>
<dbReference type="Proteomes" id="UP000193719">
    <property type="component" value="Unassembled WGS sequence"/>
</dbReference>
<evidence type="ECO:0000256" key="7">
    <source>
        <dbReference type="ARBA" id="ARBA00023237"/>
    </source>
</evidence>
<keyword evidence="12" id="KW-1185">Reference proteome</keyword>
<feature type="transmembrane region" description="Helical" evidence="8">
    <location>
        <begin position="637"/>
        <end position="658"/>
    </location>
</feature>
<organism evidence="11 12">
    <name type="scientific">Piromyces finnis</name>
    <dbReference type="NCBI Taxonomy" id="1754191"/>
    <lineage>
        <taxon>Eukaryota</taxon>
        <taxon>Fungi</taxon>
        <taxon>Fungi incertae sedis</taxon>
        <taxon>Chytridiomycota</taxon>
        <taxon>Chytridiomycota incertae sedis</taxon>
        <taxon>Neocallimastigomycetes</taxon>
        <taxon>Neocallimastigales</taxon>
        <taxon>Neocallimastigaceae</taxon>
        <taxon>Piromyces</taxon>
    </lineage>
</organism>
<evidence type="ECO:0000313" key="12">
    <source>
        <dbReference type="Proteomes" id="UP000193719"/>
    </source>
</evidence>
<dbReference type="PROSITE" id="PS00022">
    <property type="entry name" value="EGF_1"/>
    <property type="match status" value="1"/>
</dbReference>
<feature type="transmembrane region" description="Helical" evidence="8">
    <location>
        <begin position="923"/>
        <end position="943"/>
    </location>
</feature>